<feature type="non-terminal residue" evidence="2">
    <location>
        <position position="1"/>
    </location>
</feature>
<proteinExistence type="predicted"/>
<dbReference type="Proteomes" id="UP000265520">
    <property type="component" value="Unassembled WGS sequence"/>
</dbReference>
<comment type="caution">
    <text evidence="2">The sequence shown here is derived from an EMBL/GenBank/DDBJ whole genome shotgun (WGS) entry which is preliminary data.</text>
</comment>
<reference evidence="2 3" key="1">
    <citation type="journal article" date="2018" name="Front. Plant Sci.">
        <title>Red Clover (Trifolium pratense) and Zigzag Clover (T. medium) - A Picture of Genomic Similarities and Differences.</title>
        <authorList>
            <person name="Dluhosova J."/>
            <person name="Istvanek J."/>
            <person name="Nedelnik J."/>
            <person name="Repkova J."/>
        </authorList>
    </citation>
    <scope>NUCLEOTIDE SEQUENCE [LARGE SCALE GENOMIC DNA]</scope>
    <source>
        <strain evidence="3">cv. 10/8</strain>
        <tissue evidence="2">Leaf</tissue>
    </source>
</reference>
<keyword evidence="3" id="KW-1185">Reference proteome</keyword>
<feature type="region of interest" description="Disordered" evidence="1">
    <location>
        <begin position="1"/>
        <end position="68"/>
    </location>
</feature>
<feature type="non-terminal residue" evidence="2">
    <location>
        <position position="68"/>
    </location>
</feature>
<dbReference type="EMBL" id="LXQA011176842">
    <property type="protein sequence ID" value="MCI87845.1"/>
    <property type="molecule type" value="Genomic_DNA"/>
</dbReference>
<dbReference type="AlphaFoldDB" id="A0A392VM69"/>
<protein>
    <submittedName>
        <fullName evidence="2">Uncharacterized protein</fullName>
    </submittedName>
</protein>
<evidence type="ECO:0000313" key="2">
    <source>
        <dbReference type="EMBL" id="MCI87845.1"/>
    </source>
</evidence>
<evidence type="ECO:0000256" key="1">
    <source>
        <dbReference type="SAM" id="MobiDB-lite"/>
    </source>
</evidence>
<name>A0A392VM69_9FABA</name>
<organism evidence="2 3">
    <name type="scientific">Trifolium medium</name>
    <dbReference type="NCBI Taxonomy" id="97028"/>
    <lineage>
        <taxon>Eukaryota</taxon>
        <taxon>Viridiplantae</taxon>
        <taxon>Streptophyta</taxon>
        <taxon>Embryophyta</taxon>
        <taxon>Tracheophyta</taxon>
        <taxon>Spermatophyta</taxon>
        <taxon>Magnoliopsida</taxon>
        <taxon>eudicotyledons</taxon>
        <taxon>Gunneridae</taxon>
        <taxon>Pentapetalae</taxon>
        <taxon>rosids</taxon>
        <taxon>fabids</taxon>
        <taxon>Fabales</taxon>
        <taxon>Fabaceae</taxon>
        <taxon>Papilionoideae</taxon>
        <taxon>50 kb inversion clade</taxon>
        <taxon>NPAAA clade</taxon>
        <taxon>Hologalegina</taxon>
        <taxon>IRL clade</taxon>
        <taxon>Trifolieae</taxon>
        <taxon>Trifolium</taxon>
    </lineage>
</organism>
<evidence type="ECO:0000313" key="3">
    <source>
        <dbReference type="Proteomes" id="UP000265520"/>
    </source>
</evidence>
<accession>A0A392VM69</accession>
<sequence>DAVVAEKAKKKDLKRKSSGINIDKGRSKKRHDKSKKEDDSSTEVDDDVPLAQKLKQKTSETYAKEMHK</sequence>